<organism evidence="2 3">
    <name type="scientific">Drechslerella dactyloides</name>
    <name type="common">Nematode-trapping fungus</name>
    <name type="synonym">Arthrobotrys dactyloides</name>
    <dbReference type="NCBI Taxonomy" id="74499"/>
    <lineage>
        <taxon>Eukaryota</taxon>
        <taxon>Fungi</taxon>
        <taxon>Dikarya</taxon>
        <taxon>Ascomycota</taxon>
        <taxon>Pezizomycotina</taxon>
        <taxon>Orbiliomycetes</taxon>
        <taxon>Orbiliales</taxon>
        <taxon>Orbiliaceae</taxon>
        <taxon>Drechslerella</taxon>
    </lineage>
</organism>
<dbReference type="PROSITE" id="PS51186">
    <property type="entry name" value="GNAT"/>
    <property type="match status" value="1"/>
</dbReference>
<protein>
    <recommendedName>
        <fullName evidence="1">N-acetyltransferase domain-containing protein</fullName>
    </recommendedName>
</protein>
<dbReference type="InterPro" id="IPR000182">
    <property type="entry name" value="GNAT_dom"/>
</dbReference>
<dbReference type="SUPFAM" id="SSF55729">
    <property type="entry name" value="Acyl-CoA N-acyltransferases (Nat)"/>
    <property type="match status" value="1"/>
</dbReference>
<evidence type="ECO:0000313" key="3">
    <source>
        <dbReference type="Proteomes" id="UP001221413"/>
    </source>
</evidence>
<sequence length="108" mass="11857">MFPALVHWHLQLLAVHPTARRRGIGSTLVRMGIDRARRDGCIAGLEASPLGLNMYKSQGFEVVGTYAMERELEEDGRPLLSLVLAWRDPDVVRSDVVNGSGVEAMGGR</sequence>
<dbReference type="Gene3D" id="3.40.630.30">
    <property type="match status" value="1"/>
</dbReference>
<dbReference type="InterPro" id="IPR016181">
    <property type="entry name" value="Acyl_CoA_acyltransferase"/>
</dbReference>
<dbReference type="PANTHER" id="PTHR42791">
    <property type="entry name" value="GNAT FAMILY ACETYLTRANSFERASE"/>
    <property type="match status" value="1"/>
</dbReference>
<reference evidence="2" key="1">
    <citation type="submission" date="2023-01" db="EMBL/GenBank/DDBJ databases">
        <title>The chitinases involved in constricting ring structure development in the nematode-trapping fungus Drechslerella dactyloides.</title>
        <authorList>
            <person name="Wang R."/>
            <person name="Zhang L."/>
            <person name="Tang P."/>
            <person name="Li S."/>
            <person name="Liang L."/>
        </authorList>
    </citation>
    <scope>NUCLEOTIDE SEQUENCE</scope>
    <source>
        <strain evidence="2">YMF1.00031</strain>
    </source>
</reference>
<proteinExistence type="predicted"/>
<dbReference type="Proteomes" id="UP001221413">
    <property type="component" value="Unassembled WGS sequence"/>
</dbReference>
<dbReference type="InterPro" id="IPR052523">
    <property type="entry name" value="Trichothecene_AcTrans"/>
</dbReference>
<keyword evidence="3" id="KW-1185">Reference proteome</keyword>
<dbReference type="GO" id="GO:0016747">
    <property type="term" value="F:acyltransferase activity, transferring groups other than amino-acyl groups"/>
    <property type="evidence" value="ECO:0007669"/>
    <property type="project" value="InterPro"/>
</dbReference>
<dbReference type="Pfam" id="PF00583">
    <property type="entry name" value="Acetyltransf_1"/>
    <property type="match status" value="1"/>
</dbReference>
<feature type="domain" description="N-acetyltransferase" evidence="1">
    <location>
        <begin position="1"/>
        <end position="89"/>
    </location>
</feature>
<dbReference type="CDD" id="cd04301">
    <property type="entry name" value="NAT_SF"/>
    <property type="match status" value="1"/>
</dbReference>
<dbReference type="PANTHER" id="PTHR42791:SF1">
    <property type="entry name" value="N-ACETYLTRANSFERASE DOMAIN-CONTAINING PROTEIN"/>
    <property type="match status" value="1"/>
</dbReference>
<name>A0AAD6IPC6_DREDA</name>
<evidence type="ECO:0000313" key="2">
    <source>
        <dbReference type="EMBL" id="KAJ6255845.1"/>
    </source>
</evidence>
<gene>
    <name evidence="2" type="ORF">Dda_9455</name>
</gene>
<accession>A0AAD6IPC6</accession>
<evidence type="ECO:0000259" key="1">
    <source>
        <dbReference type="PROSITE" id="PS51186"/>
    </source>
</evidence>
<comment type="caution">
    <text evidence="2">The sequence shown here is derived from an EMBL/GenBank/DDBJ whole genome shotgun (WGS) entry which is preliminary data.</text>
</comment>
<dbReference type="EMBL" id="JAQGDS010000019">
    <property type="protein sequence ID" value="KAJ6255845.1"/>
    <property type="molecule type" value="Genomic_DNA"/>
</dbReference>
<dbReference type="AlphaFoldDB" id="A0AAD6IPC6"/>